<dbReference type="Gene3D" id="3.40.1110.10">
    <property type="entry name" value="Calcium-transporting ATPase, cytoplasmic domain N"/>
    <property type="match status" value="1"/>
</dbReference>
<dbReference type="InterPro" id="IPR004014">
    <property type="entry name" value="ATPase_P-typ_cation-transptr_N"/>
</dbReference>
<comment type="catalytic activity">
    <reaction evidence="13">
        <text>Ca(2+)(in) + ATP + H2O = Ca(2+)(out) + ADP + phosphate + H(+)</text>
        <dbReference type="Rhea" id="RHEA:18105"/>
        <dbReference type="ChEBI" id="CHEBI:15377"/>
        <dbReference type="ChEBI" id="CHEBI:15378"/>
        <dbReference type="ChEBI" id="CHEBI:29108"/>
        <dbReference type="ChEBI" id="CHEBI:30616"/>
        <dbReference type="ChEBI" id="CHEBI:43474"/>
        <dbReference type="ChEBI" id="CHEBI:456216"/>
        <dbReference type="EC" id="7.2.2.10"/>
    </reaction>
</comment>
<dbReference type="InterPro" id="IPR044492">
    <property type="entry name" value="P_typ_ATPase_HD_dom"/>
</dbReference>
<reference evidence="18" key="1">
    <citation type="submission" date="2017-07" db="EMBL/GenBank/DDBJ databases">
        <authorList>
            <person name="Varghese N."/>
            <person name="Submissions S."/>
        </authorList>
    </citation>
    <scope>NUCLEOTIDE SEQUENCE [LARGE SCALE GENOMIC DNA]</scope>
    <source>
        <strain evidence="18">NLAE-zl-C134</strain>
    </source>
</reference>
<dbReference type="Gene3D" id="3.40.50.1000">
    <property type="entry name" value="HAD superfamily/HAD-like"/>
    <property type="match status" value="1"/>
</dbReference>
<evidence type="ECO:0000256" key="8">
    <source>
        <dbReference type="ARBA" id="ARBA00022741"/>
    </source>
</evidence>
<evidence type="ECO:0000256" key="4">
    <source>
        <dbReference type="ARBA" id="ARBA00022475"/>
    </source>
</evidence>
<dbReference type="FunFam" id="3.40.50.1000:FF:000028">
    <property type="entry name" value="Calcium-transporting P-type ATPase, putative"/>
    <property type="match status" value="1"/>
</dbReference>
<dbReference type="GO" id="GO:0030007">
    <property type="term" value="P:intracellular potassium ion homeostasis"/>
    <property type="evidence" value="ECO:0007669"/>
    <property type="project" value="TreeGrafter"/>
</dbReference>
<dbReference type="Pfam" id="PF00689">
    <property type="entry name" value="Cation_ATPase_C"/>
    <property type="match status" value="1"/>
</dbReference>
<evidence type="ECO:0000313" key="17">
    <source>
        <dbReference type="EMBL" id="SUQ13323.1"/>
    </source>
</evidence>
<dbReference type="OrthoDB" id="9760364at2"/>
<dbReference type="RefSeq" id="WP_109709755.1">
    <property type="nucleotide sequence ID" value="NZ_QGDS01000003.1"/>
</dbReference>
<evidence type="ECO:0000256" key="9">
    <source>
        <dbReference type="ARBA" id="ARBA00022840"/>
    </source>
</evidence>
<feature type="transmembrane region" description="Helical" evidence="15">
    <location>
        <begin position="738"/>
        <end position="763"/>
    </location>
</feature>
<dbReference type="SUPFAM" id="SSF81653">
    <property type="entry name" value="Calcium ATPase, transduction domain A"/>
    <property type="match status" value="1"/>
</dbReference>
<evidence type="ECO:0000256" key="14">
    <source>
        <dbReference type="SAM" id="MobiDB-lite"/>
    </source>
</evidence>
<feature type="transmembrane region" description="Helical" evidence="15">
    <location>
        <begin position="813"/>
        <end position="836"/>
    </location>
</feature>
<dbReference type="Pfam" id="PF13246">
    <property type="entry name" value="Cation_ATPase"/>
    <property type="match status" value="1"/>
</dbReference>
<evidence type="ECO:0000256" key="11">
    <source>
        <dbReference type="ARBA" id="ARBA00022989"/>
    </source>
</evidence>
<dbReference type="AlphaFoldDB" id="A0A315ZZ21"/>
<dbReference type="GO" id="GO:1990573">
    <property type="term" value="P:potassium ion import across plasma membrane"/>
    <property type="evidence" value="ECO:0007669"/>
    <property type="project" value="TreeGrafter"/>
</dbReference>
<dbReference type="GO" id="GO:0006883">
    <property type="term" value="P:intracellular sodium ion homeostasis"/>
    <property type="evidence" value="ECO:0007669"/>
    <property type="project" value="TreeGrafter"/>
</dbReference>
<dbReference type="Gene3D" id="2.70.150.10">
    <property type="entry name" value="Calcium-transporting ATPase, cytoplasmic transduction domain A"/>
    <property type="match status" value="1"/>
</dbReference>
<dbReference type="GO" id="GO:1902600">
    <property type="term" value="P:proton transmembrane transport"/>
    <property type="evidence" value="ECO:0007669"/>
    <property type="project" value="TreeGrafter"/>
</dbReference>
<dbReference type="SFLD" id="SFLDS00003">
    <property type="entry name" value="Haloacid_Dehalogenase"/>
    <property type="match status" value="1"/>
</dbReference>
<evidence type="ECO:0000256" key="5">
    <source>
        <dbReference type="ARBA" id="ARBA00022568"/>
    </source>
</evidence>
<dbReference type="EC" id="7.2.2.10" evidence="3"/>
<evidence type="ECO:0000256" key="15">
    <source>
        <dbReference type="SAM" id="Phobius"/>
    </source>
</evidence>
<dbReference type="Pfam" id="PF08282">
    <property type="entry name" value="Hydrolase_3"/>
    <property type="match status" value="1"/>
</dbReference>
<keyword evidence="8" id="KW-0547">Nucleotide-binding</keyword>
<keyword evidence="5" id="KW-0406">Ion transport</keyword>
<dbReference type="EMBL" id="UHJJ01000003">
    <property type="protein sequence ID" value="SUQ13323.1"/>
    <property type="molecule type" value="Genomic_DNA"/>
</dbReference>
<dbReference type="PRINTS" id="PR00119">
    <property type="entry name" value="CATATPASE"/>
</dbReference>
<gene>
    <name evidence="17" type="ORF">SAMN05216529_10348</name>
</gene>
<evidence type="ECO:0000256" key="7">
    <source>
        <dbReference type="ARBA" id="ARBA00022723"/>
    </source>
</evidence>
<dbReference type="GO" id="GO:0046872">
    <property type="term" value="F:metal ion binding"/>
    <property type="evidence" value="ECO:0007669"/>
    <property type="project" value="UniProtKB-KW"/>
</dbReference>
<feature type="transmembrane region" description="Helical" evidence="15">
    <location>
        <begin position="671"/>
        <end position="690"/>
    </location>
</feature>
<dbReference type="InterPro" id="IPR050510">
    <property type="entry name" value="Cation_transp_ATPase_P-type"/>
</dbReference>
<dbReference type="InterPro" id="IPR023299">
    <property type="entry name" value="ATPase_P-typ_cyto_dom_N"/>
</dbReference>
<dbReference type="GO" id="GO:0036376">
    <property type="term" value="P:sodium ion export across plasma membrane"/>
    <property type="evidence" value="ECO:0007669"/>
    <property type="project" value="TreeGrafter"/>
</dbReference>
<dbReference type="SFLD" id="SFLDG00002">
    <property type="entry name" value="C1.7:_P-type_atpase_like"/>
    <property type="match status" value="1"/>
</dbReference>
<dbReference type="InterPro" id="IPR001757">
    <property type="entry name" value="P_typ_ATPase"/>
</dbReference>
<evidence type="ECO:0000256" key="12">
    <source>
        <dbReference type="ARBA" id="ARBA00023136"/>
    </source>
</evidence>
<dbReference type="PRINTS" id="PR00120">
    <property type="entry name" value="HATPASE"/>
</dbReference>
<feature type="region of interest" description="Disordered" evidence="14">
    <location>
        <begin position="19"/>
        <end position="42"/>
    </location>
</feature>
<feature type="transmembrane region" description="Helical" evidence="15">
    <location>
        <begin position="59"/>
        <end position="76"/>
    </location>
</feature>
<keyword evidence="5" id="KW-0106">Calcium</keyword>
<dbReference type="GO" id="GO:0005388">
    <property type="term" value="F:P-type calcium transporter activity"/>
    <property type="evidence" value="ECO:0007669"/>
    <property type="project" value="UniProtKB-EC"/>
</dbReference>
<dbReference type="PANTHER" id="PTHR43294:SF21">
    <property type="entry name" value="CATION TRANSPORTING ATPASE"/>
    <property type="match status" value="1"/>
</dbReference>
<feature type="domain" description="Cation-transporting P-type ATPase N-terminal" evidence="16">
    <location>
        <begin position="2"/>
        <end position="76"/>
    </location>
</feature>
<dbReference type="InterPro" id="IPR036412">
    <property type="entry name" value="HAD-like_sf"/>
</dbReference>
<dbReference type="SUPFAM" id="SSF81665">
    <property type="entry name" value="Calcium ATPase, transmembrane domain M"/>
    <property type="match status" value="1"/>
</dbReference>
<dbReference type="Proteomes" id="UP000254051">
    <property type="component" value="Unassembled WGS sequence"/>
</dbReference>
<evidence type="ECO:0000256" key="13">
    <source>
        <dbReference type="ARBA" id="ARBA00048694"/>
    </source>
</evidence>
<keyword evidence="5" id="KW-0109">Calcium transport</keyword>
<dbReference type="InterPro" id="IPR023298">
    <property type="entry name" value="ATPase_P-typ_TM_dom_sf"/>
</dbReference>
<keyword evidence="7" id="KW-0479">Metal-binding</keyword>
<dbReference type="FunFam" id="2.70.150.10:FF:000016">
    <property type="entry name" value="Calcium-transporting P-type ATPase putative"/>
    <property type="match status" value="1"/>
</dbReference>
<evidence type="ECO:0000313" key="18">
    <source>
        <dbReference type="Proteomes" id="UP000254051"/>
    </source>
</evidence>
<dbReference type="InterPro" id="IPR018303">
    <property type="entry name" value="ATPase_P-typ_P_site"/>
</dbReference>
<dbReference type="SMART" id="SM00831">
    <property type="entry name" value="Cation_ATPase_N"/>
    <property type="match status" value="1"/>
</dbReference>
<keyword evidence="6 15" id="KW-0812">Transmembrane</keyword>
<protein>
    <recommendedName>
        <fullName evidence="3">P-type Ca(2+) transporter</fullName>
        <ecNumber evidence="3">7.2.2.10</ecNumber>
    </recommendedName>
</protein>
<feature type="transmembrane region" description="Helical" evidence="15">
    <location>
        <begin position="783"/>
        <end position="801"/>
    </location>
</feature>
<proteinExistence type="inferred from homology"/>
<dbReference type="Pfam" id="PF00690">
    <property type="entry name" value="Cation_ATPase_N"/>
    <property type="match status" value="1"/>
</dbReference>
<dbReference type="SUPFAM" id="SSF56784">
    <property type="entry name" value="HAD-like"/>
    <property type="match status" value="1"/>
</dbReference>
<feature type="transmembrane region" description="Helical" evidence="15">
    <location>
        <begin position="82"/>
        <end position="100"/>
    </location>
</feature>
<evidence type="ECO:0000259" key="16">
    <source>
        <dbReference type="SMART" id="SM00831"/>
    </source>
</evidence>
<feature type="compositionally biased region" description="Basic and acidic residues" evidence="14">
    <location>
        <begin position="26"/>
        <end position="42"/>
    </location>
</feature>
<keyword evidence="12 15" id="KW-0472">Membrane</keyword>
<dbReference type="GO" id="GO:0005886">
    <property type="term" value="C:plasma membrane"/>
    <property type="evidence" value="ECO:0007669"/>
    <property type="project" value="UniProtKB-SubCell"/>
</dbReference>
<dbReference type="InterPro" id="IPR023214">
    <property type="entry name" value="HAD_sf"/>
</dbReference>
<keyword evidence="9" id="KW-0067">ATP-binding</keyword>
<keyword evidence="10" id="KW-1278">Translocase</keyword>
<dbReference type="FunFam" id="3.40.50.1000:FF:000001">
    <property type="entry name" value="Phospholipid-transporting ATPase IC"/>
    <property type="match status" value="1"/>
</dbReference>
<name>A0A315ZZ21_9FIRM</name>
<dbReference type="PROSITE" id="PS00154">
    <property type="entry name" value="ATPASE_E1_E2"/>
    <property type="match status" value="1"/>
</dbReference>
<keyword evidence="18" id="KW-1185">Reference proteome</keyword>
<dbReference type="Pfam" id="PF00122">
    <property type="entry name" value="E1-E2_ATPase"/>
    <property type="match status" value="1"/>
</dbReference>
<feature type="transmembrane region" description="Helical" evidence="15">
    <location>
        <begin position="848"/>
        <end position="866"/>
    </location>
</feature>
<feature type="transmembrane region" description="Helical" evidence="15">
    <location>
        <begin position="272"/>
        <end position="299"/>
    </location>
</feature>
<dbReference type="SFLD" id="SFLDF00027">
    <property type="entry name" value="p-type_atpase"/>
    <property type="match status" value="1"/>
</dbReference>
<dbReference type="Gene3D" id="1.20.1110.10">
    <property type="entry name" value="Calcium-transporting ATPase, transmembrane domain"/>
    <property type="match status" value="1"/>
</dbReference>
<dbReference type="GO" id="GO:0016887">
    <property type="term" value="F:ATP hydrolysis activity"/>
    <property type="evidence" value="ECO:0007669"/>
    <property type="project" value="InterPro"/>
</dbReference>
<keyword evidence="11 15" id="KW-1133">Transmembrane helix</keyword>
<evidence type="ECO:0000256" key="6">
    <source>
        <dbReference type="ARBA" id="ARBA00022692"/>
    </source>
</evidence>
<organism evidence="17 18">
    <name type="scientific">Faecalicatena contorta</name>
    <dbReference type="NCBI Taxonomy" id="39482"/>
    <lineage>
        <taxon>Bacteria</taxon>
        <taxon>Bacillati</taxon>
        <taxon>Bacillota</taxon>
        <taxon>Clostridia</taxon>
        <taxon>Lachnospirales</taxon>
        <taxon>Lachnospiraceae</taxon>
        <taxon>Faecalicatena</taxon>
    </lineage>
</organism>
<evidence type="ECO:0000256" key="3">
    <source>
        <dbReference type="ARBA" id="ARBA00012790"/>
    </source>
</evidence>
<dbReference type="InterPro" id="IPR008250">
    <property type="entry name" value="ATPase_P-typ_transduc_dom_A_sf"/>
</dbReference>
<keyword evidence="5" id="KW-0813">Transport</keyword>
<accession>A0A315ZZ21</accession>
<keyword evidence="4" id="KW-1003">Cell membrane</keyword>
<comment type="subcellular location">
    <subcellularLocation>
        <location evidence="1">Cell membrane</location>
        <topology evidence="1">Multi-pass membrane protein</topology>
    </subcellularLocation>
</comment>
<sequence length="887" mass="95903">MRWYEKNENEVLEQLESNMETGLSSEKVKEKQSQHGKNEFSKGEKPSLIRTILHHLKDVSTIVLIIAAILSFLLALKHGEGFIEPLVISLIIVMNLTLAITQEGKAEKALESLADLNSPSCFVIRDGLRQEIDTAELVPGDIILVETGSLIPADARVLESNNLMVDESSLTGESEPLEKNMLVLPQNKIPIAEQSNMIFSGCLVTAGNASAIVTETGMNTEMGKIAGFLGNTVKGKTPLQQRLDRVGKNISTVAVISAVILFFIGMRQGSDLWSMIMLAVTLAVAAVPETLSLIVTLALSHGVKNMVSKNALIRKLPAVETLGNTSVICSDKTGTLTQNRMAVKRLCLNGGKPVKDIDEFSEDQTTFLKMLASASNAVVQTDEEGNTQYIGDATETAIMRLFNEKGLDKDAVEAEYPRVAEIPFSSERKMMTVLLKDPKGGFIVLTKGALDRIPFSRGNEEEIANIHKLHDTFAGDALRVIALGIKRIDALPGEEELESVEKDLTFVGIVGLIDPPRPEAALAIQRAKRAGVRTIMITGDHAATAGAIAKELDILSEDQKVVTGAELEEMTDEELSASIEDYSVYARVAPSDKIRIVEAWQKKGEVVAMTGDGVNDAPALKAADVGVAMGKAGTEVAKSASDMILTDDNFATIVEAVHEGRKVYSNIRKTIYFLLVCNLSEIAVMMFAQIVGWGVLVTPVMLLLINVLGDGIPGLQLAKEDSASLIMESKPVKRTESLFGGGLLNVIIQQTIICSLVVLAAFYVGAYVPAGMGNPSPEAGQTLAFLVLGWTSILHIFTVRSRESIFKRSLLDNPLLVASAASMLLALVVLCTVPAIGAHLGLTVIERSHWFAAVGLSLIPTITAEIRKFFDNRMDYNEYTEVEHSAR</sequence>
<comment type="similarity">
    <text evidence="2">Belongs to the cation transport ATPase (P-type) (TC 3.A.3) family. Type IIA subfamily.</text>
</comment>
<evidence type="ECO:0000256" key="2">
    <source>
        <dbReference type="ARBA" id="ARBA00005675"/>
    </source>
</evidence>
<feature type="transmembrane region" description="Helical" evidence="15">
    <location>
        <begin position="246"/>
        <end position="266"/>
    </location>
</feature>
<dbReference type="GO" id="GO:0005391">
    <property type="term" value="F:P-type sodium:potassium-exchanging transporter activity"/>
    <property type="evidence" value="ECO:0007669"/>
    <property type="project" value="TreeGrafter"/>
</dbReference>
<evidence type="ECO:0000256" key="10">
    <source>
        <dbReference type="ARBA" id="ARBA00022967"/>
    </source>
</evidence>
<dbReference type="InterPro" id="IPR006068">
    <property type="entry name" value="ATPase_P-typ_cation-transptr_C"/>
</dbReference>
<dbReference type="PANTHER" id="PTHR43294">
    <property type="entry name" value="SODIUM/POTASSIUM-TRANSPORTING ATPASE SUBUNIT ALPHA"/>
    <property type="match status" value="1"/>
</dbReference>
<dbReference type="InterPro" id="IPR059000">
    <property type="entry name" value="ATPase_P-type_domA"/>
</dbReference>
<dbReference type="NCBIfam" id="TIGR01494">
    <property type="entry name" value="ATPase_P-type"/>
    <property type="match status" value="2"/>
</dbReference>
<dbReference type="GO" id="GO:0005524">
    <property type="term" value="F:ATP binding"/>
    <property type="evidence" value="ECO:0007669"/>
    <property type="project" value="UniProtKB-KW"/>
</dbReference>
<evidence type="ECO:0000256" key="1">
    <source>
        <dbReference type="ARBA" id="ARBA00004651"/>
    </source>
</evidence>